<dbReference type="InterPro" id="IPR046341">
    <property type="entry name" value="SET_dom_sf"/>
</dbReference>
<dbReference type="EMBL" id="HBHK01006784">
    <property type="protein sequence ID" value="CAD9672919.1"/>
    <property type="molecule type" value="Transcribed_RNA"/>
</dbReference>
<dbReference type="SUPFAM" id="SSF82199">
    <property type="entry name" value="SET domain"/>
    <property type="match status" value="1"/>
</dbReference>
<evidence type="ECO:0008006" key="7">
    <source>
        <dbReference type="Google" id="ProtNLM"/>
    </source>
</evidence>
<dbReference type="InterPro" id="IPR011990">
    <property type="entry name" value="TPR-like_helical_dom_sf"/>
</dbReference>
<dbReference type="EMBL" id="HBHK01006779">
    <property type="protein sequence ID" value="CAD9672910.1"/>
    <property type="molecule type" value="Transcribed_RNA"/>
</dbReference>
<protein>
    <recommendedName>
        <fullName evidence="7">SET domain-containing protein</fullName>
    </recommendedName>
</protein>
<dbReference type="PANTHER" id="PTHR47643:SF2">
    <property type="entry name" value="TPR DOMAIN PROTEIN (AFU_ORTHOLOGUE AFUA_5G12710)"/>
    <property type="match status" value="1"/>
</dbReference>
<dbReference type="Gene3D" id="1.25.40.10">
    <property type="entry name" value="Tetratricopeptide repeat domain"/>
    <property type="match status" value="1"/>
</dbReference>
<dbReference type="InterPro" id="IPR053209">
    <property type="entry name" value="Gramillin-biosynth_MTr"/>
</dbReference>
<name>A0A7S2W7L7_9STRA</name>
<sequence length="831" mass="94305">MVQVASCMMSGSPSGSSGVAAGEGGVDGDGVVCQDGADGVARKRRAGRGLENGAQEGINSLDEFGQDDGHVKGTLSGLMGRDGSLDKDFHQGRMLFRNKDFNKSLEYFSCALLKCIQQCPSLASTTCTVDPQDGVRVFVFDRDYGAREWPKYAEQIHLVGILLRNVGIILFKLENYEKSIEFLSSACKLRTTGMETKSYYWKSRSMLKLARYGLALEAIEYGRKLCTWKRRQYLSTRLQRRNNKMQRSQAFQDQLAACRLLYREAFMGLYDFQLLFSEEEPGIGHSVFNLWGVKEVLIKGQRRIIAARSYKEDELIVVCKAMFLDKQSNLDGCIFCKENPSSSALFEPINSIIMERKKRTRHEDLLKRFCHYLIVKNGRDPNEDNIVEDTCFHFAEGMGALTANGEIDHEIVANELMKQKALCEELLGEELEKKKSGEKKTLKSLAPFLSSKGISDEDVIRTRGFRAQPDILNSFVEYCIEEKGKDPFGDSLVAAANEDEELKTLVLRLWDDDGEDRSDEFKLRKLSILYRQTSSAYQNGGEMIFSEDTQDIEGDGKFTGLWYLPSFLQHGCAPNTRRINIGHLCFLQATQNIEADEVLTVRFTQDALLPPGPTQDEDNESTWSEDAETGPKKWTKNVILQERYGISCNCEFCIMGGVHSPTEPPIRKWREVFETKVLPKVSPSSSLSVVQKIYDYTIKLLQKMDVLVSQWLDAQTIINPPTRDTLHKVHFLECYYRFVYALEQRPEREFKLLALGLREQRIKQDCRFQFGMLTLLSKQLLTLKNDQEAAKILLPMETYHIRLNGIDAGGSLVSFTMKSLLALLDFPQSDI</sequence>
<reference evidence="3" key="1">
    <citation type="submission" date="2021-01" db="EMBL/GenBank/DDBJ databases">
        <authorList>
            <person name="Corre E."/>
            <person name="Pelletier E."/>
            <person name="Niang G."/>
            <person name="Scheremetjew M."/>
            <person name="Finn R."/>
            <person name="Kale V."/>
            <person name="Holt S."/>
            <person name="Cochrane G."/>
            <person name="Meng A."/>
            <person name="Brown T."/>
            <person name="Cohen L."/>
        </authorList>
    </citation>
    <scope>NUCLEOTIDE SEQUENCE</scope>
    <source>
        <strain evidence="3">NY070348D</strain>
    </source>
</reference>
<dbReference type="AlphaFoldDB" id="A0A7S2W7L7"/>
<evidence type="ECO:0000313" key="2">
    <source>
        <dbReference type="EMBL" id="CAD9672908.1"/>
    </source>
</evidence>
<feature type="region of interest" description="Disordered" evidence="1">
    <location>
        <begin position="609"/>
        <end position="629"/>
    </location>
</feature>
<dbReference type="EMBL" id="HBHK01006788">
    <property type="protein sequence ID" value="CAD9672931.1"/>
    <property type="molecule type" value="Transcribed_RNA"/>
</dbReference>
<evidence type="ECO:0000256" key="1">
    <source>
        <dbReference type="SAM" id="MobiDB-lite"/>
    </source>
</evidence>
<dbReference type="PANTHER" id="PTHR47643">
    <property type="entry name" value="TPR DOMAIN PROTEIN (AFU_ORTHOLOGUE AFUA_5G12710)"/>
    <property type="match status" value="1"/>
</dbReference>
<dbReference type="Gene3D" id="2.170.270.10">
    <property type="entry name" value="SET domain"/>
    <property type="match status" value="1"/>
</dbReference>
<evidence type="ECO:0000313" key="6">
    <source>
        <dbReference type="EMBL" id="CAD9672931.1"/>
    </source>
</evidence>
<accession>A0A7S2W7L7</accession>
<evidence type="ECO:0000313" key="4">
    <source>
        <dbReference type="EMBL" id="CAD9672919.1"/>
    </source>
</evidence>
<proteinExistence type="predicted"/>
<dbReference type="EMBL" id="HBHK01006778">
    <property type="protein sequence ID" value="CAD9672908.1"/>
    <property type="molecule type" value="Transcribed_RNA"/>
</dbReference>
<evidence type="ECO:0000313" key="5">
    <source>
        <dbReference type="EMBL" id="CAD9672928.1"/>
    </source>
</evidence>
<feature type="region of interest" description="Disordered" evidence="1">
    <location>
        <begin position="1"/>
        <end position="21"/>
    </location>
</feature>
<dbReference type="SUPFAM" id="SSF48452">
    <property type="entry name" value="TPR-like"/>
    <property type="match status" value="1"/>
</dbReference>
<gene>
    <name evidence="2" type="ORF">QSP1433_LOCUS4117</name>
    <name evidence="3" type="ORF">QSP1433_LOCUS4118</name>
    <name evidence="4" type="ORF">QSP1433_LOCUS4121</name>
    <name evidence="5" type="ORF">QSP1433_LOCUS4124</name>
    <name evidence="6" type="ORF">QSP1433_LOCUS4125</name>
</gene>
<evidence type="ECO:0000313" key="3">
    <source>
        <dbReference type="EMBL" id="CAD9672910.1"/>
    </source>
</evidence>
<dbReference type="EMBL" id="HBHK01006787">
    <property type="protein sequence ID" value="CAD9672928.1"/>
    <property type="molecule type" value="Transcribed_RNA"/>
</dbReference>
<feature type="compositionally biased region" description="Acidic residues" evidence="1">
    <location>
        <begin position="615"/>
        <end position="628"/>
    </location>
</feature>
<organism evidence="3">
    <name type="scientific">Mucochytrium quahogii</name>
    <dbReference type="NCBI Taxonomy" id="96639"/>
    <lineage>
        <taxon>Eukaryota</taxon>
        <taxon>Sar</taxon>
        <taxon>Stramenopiles</taxon>
        <taxon>Bigyra</taxon>
        <taxon>Labyrinthulomycetes</taxon>
        <taxon>Thraustochytrida</taxon>
        <taxon>Thraustochytriidae</taxon>
        <taxon>Mucochytrium</taxon>
    </lineage>
</organism>
<feature type="compositionally biased region" description="Low complexity" evidence="1">
    <location>
        <begin position="10"/>
        <end position="20"/>
    </location>
</feature>